<evidence type="ECO:0000313" key="4">
    <source>
        <dbReference type="Proteomes" id="UP001642487"/>
    </source>
</evidence>
<evidence type="ECO:0000313" key="3">
    <source>
        <dbReference type="EMBL" id="CAK9308798.1"/>
    </source>
</evidence>
<dbReference type="Proteomes" id="UP001642487">
    <property type="component" value="Chromosome 1"/>
</dbReference>
<feature type="region of interest" description="Disordered" evidence="1">
    <location>
        <begin position="1"/>
        <end position="32"/>
    </location>
</feature>
<organism evidence="3 4">
    <name type="scientific">Citrullus colocynthis</name>
    <name type="common">colocynth</name>
    <dbReference type="NCBI Taxonomy" id="252529"/>
    <lineage>
        <taxon>Eukaryota</taxon>
        <taxon>Viridiplantae</taxon>
        <taxon>Streptophyta</taxon>
        <taxon>Embryophyta</taxon>
        <taxon>Tracheophyta</taxon>
        <taxon>Spermatophyta</taxon>
        <taxon>Magnoliopsida</taxon>
        <taxon>eudicotyledons</taxon>
        <taxon>Gunneridae</taxon>
        <taxon>Pentapetalae</taxon>
        <taxon>rosids</taxon>
        <taxon>fabids</taxon>
        <taxon>Cucurbitales</taxon>
        <taxon>Cucurbitaceae</taxon>
        <taxon>Benincaseae</taxon>
        <taxon>Citrullus</taxon>
    </lineage>
</organism>
<feature type="transmembrane region" description="Helical" evidence="2">
    <location>
        <begin position="86"/>
        <end position="105"/>
    </location>
</feature>
<keyword evidence="2" id="KW-0812">Transmembrane</keyword>
<proteinExistence type="predicted"/>
<keyword evidence="2" id="KW-0472">Membrane</keyword>
<keyword evidence="4" id="KW-1185">Reference proteome</keyword>
<name>A0ABP0XPT7_9ROSI</name>
<dbReference type="EMBL" id="OZ021735">
    <property type="protein sequence ID" value="CAK9308798.1"/>
    <property type="molecule type" value="Genomic_DNA"/>
</dbReference>
<gene>
    <name evidence="3" type="ORF">CITCOLO1_LOCUS316</name>
</gene>
<evidence type="ECO:0000256" key="1">
    <source>
        <dbReference type="SAM" id="MobiDB-lite"/>
    </source>
</evidence>
<reference evidence="3 4" key="1">
    <citation type="submission" date="2024-03" db="EMBL/GenBank/DDBJ databases">
        <authorList>
            <person name="Gkanogiannis A."/>
            <person name="Becerra Lopez-Lavalle L."/>
        </authorList>
    </citation>
    <scope>NUCLEOTIDE SEQUENCE [LARGE SCALE GENOMIC DNA]</scope>
</reference>
<keyword evidence="2" id="KW-1133">Transmembrane helix</keyword>
<feature type="compositionally biased region" description="Basic and acidic residues" evidence="1">
    <location>
        <begin position="16"/>
        <end position="31"/>
    </location>
</feature>
<accession>A0ABP0XPT7</accession>
<sequence length="108" mass="12489">MVLARNQHPHKFSSALKKDNCRREEEAKDSTNWKTSVVRFKADEQKQGAGKRKNQKRLAKGLANAALVFGWGNAAFEERSHGTRNIWNFALLFYLLLYFFLPLGIQTY</sequence>
<evidence type="ECO:0000256" key="2">
    <source>
        <dbReference type="SAM" id="Phobius"/>
    </source>
</evidence>
<protein>
    <submittedName>
        <fullName evidence="3">Uncharacterized protein</fullName>
    </submittedName>
</protein>